<dbReference type="EMBL" id="LSSM01000611">
    <property type="protein sequence ID" value="OMJ28378.1"/>
    <property type="molecule type" value="Genomic_DNA"/>
</dbReference>
<evidence type="ECO:0000313" key="5">
    <source>
        <dbReference type="Proteomes" id="UP000187429"/>
    </source>
</evidence>
<dbReference type="PRINTS" id="PR00722">
    <property type="entry name" value="CHYMOTRYPSIN"/>
</dbReference>
<dbReference type="CDD" id="cd00190">
    <property type="entry name" value="Tryp_SPc"/>
    <property type="match status" value="1"/>
</dbReference>
<dbReference type="PANTHER" id="PTHR24276:SF91">
    <property type="entry name" value="AT26814P-RELATED"/>
    <property type="match status" value="1"/>
</dbReference>
<dbReference type="OrthoDB" id="4915747at2759"/>
<organism evidence="4 5">
    <name type="scientific">Smittium culicis</name>
    <dbReference type="NCBI Taxonomy" id="133412"/>
    <lineage>
        <taxon>Eukaryota</taxon>
        <taxon>Fungi</taxon>
        <taxon>Fungi incertae sedis</taxon>
        <taxon>Zoopagomycota</taxon>
        <taxon>Kickxellomycotina</taxon>
        <taxon>Harpellomycetes</taxon>
        <taxon>Harpellales</taxon>
        <taxon>Legeriomycetaceae</taxon>
        <taxon>Smittium</taxon>
    </lineage>
</organism>
<dbReference type="InterPro" id="IPR018114">
    <property type="entry name" value="TRYPSIN_HIS"/>
</dbReference>
<dbReference type="InterPro" id="IPR043504">
    <property type="entry name" value="Peptidase_S1_PA_chymotrypsin"/>
</dbReference>
<dbReference type="SUPFAM" id="SSF50494">
    <property type="entry name" value="Trypsin-like serine proteases"/>
    <property type="match status" value="1"/>
</dbReference>
<proteinExistence type="inferred from homology"/>
<dbReference type="InterPro" id="IPR001314">
    <property type="entry name" value="Peptidase_S1A"/>
</dbReference>
<dbReference type="InterPro" id="IPR009003">
    <property type="entry name" value="Peptidase_S1_PA"/>
</dbReference>
<dbReference type="PROSITE" id="PS50240">
    <property type="entry name" value="TRYPSIN_DOM"/>
    <property type="match status" value="1"/>
</dbReference>
<dbReference type="Proteomes" id="UP000187429">
    <property type="component" value="Unassembled WGS sequence"/>
</dbReference>
<reference evidence="5" key="1">
    <citation type="submission" date="2017-01" db="EMBL/GenBank/DDBJ databases">
        <authorList>
            <person name="Wang Y."/>
            <person name="White M."/>
            <person name="Kvist S."/>
            <person name="Moncalvo J.-M."/>
        </authorList>
    </citation>
    <scope>NUCLEOTIDE SEQUENCE [LARGE SCALE GENOMIC DNA]</scope>
    <source>
        <strain evidence="5">ID-206-W2</strain>
    </source>
</reference>
<comment type="similarity">
    <text evidence="1">Belongs to the peptidase S1 family.</text>
</comment>
<keyword evidence="2" id="KW-1015">Disulfide bond</keyword>
<accession>A0A1R1YN98</accession>
<evidence type="ECO:0000256" key="1">
    <source>
        <dbReference type="ARBA" id="ARBA00007664"/>
    </source>
</evidence>
<dbReference type="PANTHER" id="PTHR24276">
    <property type="entry name" value="POLYSERASE-RELATED"/>
    <property type="match status" value="1"/>
</dbReference>
<dbReference type="PROSITE" id="PS00134">
    <property type="entry name" value="TRYPSIN_HIS"/>
    <property type="match status" value="1"/>
</dbReference>
<dbReference type="GO" id="GO:0004252">
    <property type="term" value="F:serine-type endopeptidase activity"/>
    <property type="evidence" value="ECO:0007669"/>
    <property type="project" value="InterPro"/>
</dbReference>
<dbReference type="Gene3D" id="2.40.10.10">
    <property type="entry name" value="Trypsin-like serine proteases"/>
    <property type="match status" value="1"/>
</dbReference>
<keyword evidence="5" id="KW-1185">Reference proteome</keyword>
<gene>
    <name evidence="4" type="ORF">AYI69_g2146</name>
</gene>
<dbReference type="InterPro" id="IPR001254">
    <property type="entry name" value="Trypsin_dom"/>
</dbReference>
<dbReference type="GO" id="GO:0006508">
    <property type="term" value="P:proteolysis"/>
    <property type="evidence" value="ECO:0007669"/>
    <property type="project" value="InterPro"/>
</dbReference>
<evidence type="ECO:0000259" key="3">
    <source>
        <dbReference type="PROSITE" id="PS50240"/>
    </source>
</evidence>
<comment type="caution">
    <text evidence="4">The sequence shown here is derived from an EMBL/GenBank/DDBJ whole genome shotgun (WGS) entry which is preliminary data.</text>
</comment>
<evidence type="ECO:0000313" key="4">
    <source>
        <dbReference type="EMBL" id="OMJ28378.1"/>
    </source>
</evidence>
<feature type="domain" description="Peptidase S1" evidence="3">
    <location>
        <begin position="23"/>
        <end position="260"/>
    </location>
</feature>
<dbReference type="InterPro" id="IPR050430">
    <property type="entry name" value="Peptidase_S1"/>
</dbReference>
<dbReference type="SMART" id="SM00020">
    <property type="entry name" value="Tryp_SPc"/>
    <property type="match status" value="1"/>
</dbReference>
<dbReference type="Pfam" id="PF00089">
    <property type="entry name" value="Trypsin"/>
    <property type="match status" value="1"/>
</dbReference>
<name>A0A1R1YN98_9FUNG</name>
<dbReference type="AlphaFoldDB" id="A0A1R1YN98"/>
<sequence length="260" mass="29160">MILGNNGTQMVNEGSLNVISKRIFDGTNVRIRQYPFMVSIHRLNKEYTMLCGGVLLSSSVVLTAAHCILDTETNTLFNSTEIKVRVGSKYWLGFGGKEFGALKMIIHDYKGGDDLRNDIGIIHLDQNIDDEFIWSKGIQFAKIFNRNISSKTKAMVLGWGETKSESSSRTILAVNVNISFSEVCKKYPYWSDSNNHTICADPENSQICPGDSGGPLVFSEIERLKNPQKETQKPQKVCIEIKLQEKFLSSKTTPPQIPFK</sequence>
<evidence type="ECO:0000256" key="2">
    <source>
        <dbReference type="ARBA" id="ARBA00023157"/>
    </source>
</evidence>
<protein>
    <submittedName>
        <fullName evidence="4">Trypsin epsilon</fullName>
    </submittedName>
</protein>